<protein>
    <submittedName>
        <fullName evidence="1">Uncharacterized protein</fullName>
    </submittedName>
</protein>
<gene>
    <name evidence="1" type="ORF">NUW58_g2008</name>
</gene>
<reference evidence="1" key="1">
    <citation type="submission" date="2022-10" db="EMBL/GenBank/DDBJ databases">
        <title>Genome Sequence of Xylaria curta.</title>
        <authorList>
            <person name="Buettner E."/>
        </authorList>
    </citation>
    <scope>NUCLEOTIDE SEQUENCE</scope>
    <source>
        <strain evidence="1">Babe10</strain>
    </source>
</reference>
<accession>A0ACC1PKD3</accession>
<keyword evidence="2" id="KW-1185">Reference proteome</keyword>
<evidence type="ECO:0000313" key="1">
    <source>
        <dbReference type="EMBL" id="KAJ2992916.1"/>
    </source>
</evidence>
<sequence length="440" mass="49000">MATTTAAIQDDWEHIDDDGTFSVISLPSEDDAPGPSRDRSAAPALGSLSDNLDHPAHPLQPNTHTRNDTHSRDTNGELGEDHAVERYGMDMTDVAEPDTPRAQSEDTVNNDSGFEALCETTNFLAKLLYEILCDPCFRGQIYGVASEIKTECVALSSHIGRLGDILGGYAKHKSIESRLTELPLGLPGWLESLKTELLSMQETLNDPGIRGSYSTILPRAPRSSWIIGYYENIKTFSSQMDGLMAVVQTDYANFHTLHMPLVLASETDSCTTNRSGHRRSFNRVASGNNNLSHLRRELYTLKDQIVACLSEIHSYEQHGMPNDPDYGKKMATLVVSYRQTKESLELMLSNHGSDWIDYSIAGGLTYPEFCRLNPDTIRSLILQLKEVTDDLFLERSRAQRYPPRNTRIDDLAIGESSIHTLCAIEEVLVSILHLQSRTQA</sequence>
<proteinExistence type="predicted"/>
<dbReference type="EMBL" id="JAPDGR010000241">
    <property type="protein sequence ID" value="KAJ2992916.1"/>
    <property type="molecule type" value="Genomic_DNA"/>
</dbReference>
<dbReference type="Proteomes" id="UP001143856">
    <property type="component" value="Unassembled WGS sequence"/>
</dbReference>
<comment type="caution">
    <text evidence="1">The sequence shown here is derived from an EMBL/GenBank/DDBJ whole genome shotgun (WGS) entry which is preliminary data.</text>
</comment>
<name>A0ACC1PKD3_9PEZI</name>
<organism evidence="1 2">
    <name type="scientific">Xylaria curta</name>
    <dbReference type="NCBI Taxonomy" id="42375"/>
    <lineage>
        <taxon>Eukaryota</taxon>
        <taxon>Fungi</taxon>
        <taxon>Dikarya</taxon>
        <taxon>Ascomycota</taxon>
        <taxon>Pezizomycotina</taxon>
        <taxon>Sordariomycetes</taxon>
        <taxon>Xylariomycetidae</taxon>
        <taxon>Xylariales</taxon>
        <taxon>Xylariaceae</taxon>
        <taxon>Xylaria</taxon>
    </lineage>
</organism>
<evidence type="ECO:0000313" key="2">
    <source>
        <dbReference type="Proteomes" id="UP001143856"/>
    </source>
</evidence>